<evidence type="ECO:0000256" key="3">
    <source>
        <dbReference type="ARBA" id="ARBA00022676"/>
    </source>
</evidence>
<keyword evidence="3" id="KW-0328">Glycosyltransferase</keyword>
<sequence length="467" mass="54008">MIIPATPSSSSYCPFQTSMASSSSSFSSKKGRLNWYDPFLFTISIIFAFILFWTIYCFLIPNPNPNAFPISTTTIPHTTTTTTTKTKNNSTSTQTIIGPSFYDNPSISYTITSKITNWDTQRKEWLLSNPTLSKPLFMLTGSQSSPCRNPVGDHLLLKFYKNKADYCRLHNIDLFYNTVLLHPLMVTYWAKIPLIRAAMIAHPEAEWFWWVDSDAAITDMDFSLPLHKYQNHNNLIVHGWPHLVYEKRSWVSLNAGVFLIRNCQWSLDFMDAWASMGPQTPNYESWGKTLKAEFSDKLFSDSDDQSALVYLLLHEKRKWGDKIYLENEFYFEGYWLEIVGKFNKIEDKYLEIEMRSPELRKRKAEKVAVDANAAVRERYLREMKMRFGREGWRRPFITHFTGCQPCSGDHNKMYSGENCWEGMLRALHFADDQVLKNYGFKHEKVVGNESATAATVRPLPFGFPVTG</sequence>
<reference evidence="13" key="1">
    <citation type="submission" date="2025-08" db="UniProtKB">
        <authorList>
            <consortium name="RefSeq"/>
        </authorList>
    </citation>
    <scope>IDENTIFICATION</scope>
</reference>
<dbReference type="InterPro" id="IPR008630">
    <property type="entry name" value="Glyco_trans_34"/>
</dbReference>
<protein>
    <submittedName>
        <fullName evidence="13">LOW QUALITY PROTEIN: galactomannan galactosyltransferase 1-like</fullName>
    </submittedName>
</protein>
<dbReference type="GO" id="GO:0000139">
    <property type="term" value="C:Golgi membrane"/>
    <property type="evidence" value="ECO:0007669"/>
    <property type="project" value="UniProtKB-SubCell"/>
</dbReference>
<accession>A0AB40CDX3</accession>
<keyword evidence="5 11" id="KW-0812">Transmembrane</keyword>
<evidence type="ECO:0000256" key="11">
    <source>
        <dbReference type="SAM" id="Phobius"/>
    </source>
</evidence>
<keyword evidence="4" id="KW-0808">Transferase</keyword>
<keyword evidence="10" id="KW-0325">Glycoprotein</keyword>
<dbReference type="AlphaFoldDB" id="A0AB40CDX3"/>
<dbReference type="GO" id="GO:0005802">
    <property type="term" value="C:trans-Golgi network"/>
    <property type="evidence" value="ECO:0007669"/>
    <property type="project" value="TreeGrafter"/>
</dbReference>
<dbReference type="RefSeq" id="XP_039137308.1">
    <property type="nucleotide sequence ID" value="XM_039281374.1"/>
</dbReference>
<dbReference type="Pfam" id="PF05637">
    <property type="entry name" value="Glyco_transf_34"/>
    <property type="match status" value="1"/>
</dbReference>
<comment type="similarity">
    <text evidence="2">Belongs to the glycosyltransferase 34 family.</text>
</comment>
<evidence type="ECO:0000313" key="12">
    <source>
        <dbReference type="Proteomes" id="UP001515500"/>
    </source>
</evidence>
<dbReference type="PANTHER" id="PTHR31311">
    <property type="entry name" value="XYLOGLUCAN 6-XYLOSYLTRANSFERASE 5-RELATED-RELATED"/>
    <property type="match status" value="1"/>
</dbReference>
<evidence type="ECO:0000256" key="2">
    <source>
        <dbReference type="ARBA" id="ARBA00005664"/>
    </source>
</evidence>
<dbReference type="GeneID" id="120274836"/>
<evidence type="ECO:0000256" key="5">
    <source>
        <dbReference type="ARBA" id="ARBA00022692"/>
    </source>
</evidence>
<dbReference type="Gene3D" id="3.90.550.10">
    <property type="entry name" value="Spore Coat Polysaccharide Biosynthesis Protein SpsA, Chain A"/>
    <property type="match status" value="1"/>
</dbReference>
<comment type="subcellular location">
    <subcellularLocation>
        <location evidence="1">Golgi apparatus membrane</location>
        <topology evidence="1">Single-pass type II membrane protein</topology>
    </subcellularLocation>
</comment>
<evidence type="ECO:0000256" key="1">
    <source>
        <dbReference type="ARBA" id="ARBA00004323"/>
    </source>
</evidence>
<keyword evidence="6" id="KW-0735">Signal-anchor</keyword>
<gene>
    <name evidence="13" type="primary">LOC120274836</name>
</gene>
<evidence type="ECO:0000256" key="6">
    <source>
        <dbReference type="ARBA" id="ARBA00022968"/>
    </source>
</evidence>
<dbReference type="PANTHER" id="PTHR31311:SF3">
    <property type="entry name" value="GLYCOSYLTRANSFERASE 7-RELATED"/>
    <property type="match status" value="1"/>
</dbReference>
<evidence type="ECO:0000256" key="7">
    <source>
        <dbReference type="ARBA" id="ARBA00022989"/>
    </source>
</evidence>
<evidence type="ECO:0000256" key="4">
    <source>
        <dbReference type="ARBA" id="ARBA00022679"/>
    </source>
</evidence>
<organism evidence="12 13">
    <name type="scientific">Dioscorea cayennensis subsp. rotundata</name>
    <name type="common">White Guinea yam</name>
    <name type="synonym">Dioscorea rotundata</name>
    <dbReference type="NCBI Taxonomy" id="55577"/>
    <lineage>
        <taxon>Eukaryota</taxon>
        <taxon>Viridiplantae</taxon>
        <taxon>Streptophyta</taxon>
        <taxon>Embryophyta</taxon>
        <taxon>Tracheophyta</taxon>
        <taxon>Spermatophyta</taxon>
        <taxon>Magnoliopsida</taxon>
        <taxon>Liliopsida</taxon>
        <taxon>Dioscoreales</taxon>
        <taxon>Dioscoreaceae</taxon>
        <taxon>Dioscorea</taxon>
    </lineage>
</organism>
<evidence type="ECO:0000313" key="13">
    <source>
        <dbReference type="RefSeq" id="XP_039137308.1"/>
    </source>
</evidence>
<dbReference type="Proteomes" id="UP001515500">
    <property type="component" value="Chromosome 13"/>
</dbReference>
<dbReference type="GO" id="GO:0005768">
    <property type="term" value="C:endosome"/>
    <property type="evidence" value="ECO:0007669"/>
    <property type="project" value="TreeGrafter"/>
</dbReference>
<keyword evidence="7 11" id="KW-1133">Transmembrane helix</keyword>
<name>A0AB40CDX3_DIOCR</name>
<dbReference type="GO" id="GO:0008378">
    <property type="term" value="F:galactosyltransferase activity"/>
    <property type="evidence" value="ECO:0007669"/>
    <property type="project" value="TreeGrafter"/>
</dbReference>
<evidence type="ECO:0000256" key="9">
    <source>
        <dbReference type="ARBA" id="ARBA00023136"/>
    </source>
</evidence>
<dbReference type="FunFam" id="3.90.550.10:FF:000127">
    <property type="entry name" value="Probable glycosyltransferase 7"/>
    <property type="match status" value="1"/>
</dbReference>
<evidence type="ECO:0000256" key="10">
    <source>
        <dbReference type="ARBA" id="ARBA00023180"/>
    </source>
</evidence>
<dbReference type="InterPro" id="IPR029044">
    <property type="entry name" value="Nucleotide-diphossugar_trans"/>
</dbReference>
<feature type="transmembrane region" description="Helical" evidence="11">
    <location>
        <begin position="39"/>
        <end position="61"/>
    </location>
</feature>
<keyword evidence="9 11" id="KW-0472">Membrane</keyword>
<keyword evidence="12" id="KW-1185">Reference proteome</keyword>
<keyword evidence="8" id="KW-0333">Golgi apparatus</keyword>
<evidence type="ECO:0000256" key="8">
    <source>
        <dbReference type="ARBA" id="ARBA00023034"/>
    </source>
</evidence>
<proteinExistence type="inferred from homology"/>